<feature type="compositionally biased region" description="Low complexity" evidence="1">
    <location>
        <begin position="836"/>
        <end position="853"/>
    </location>
</feature>
<feature type="region of interest" description="Disordered" evidence="1">
    <location>
        <begin position="777"/>
        <end position="886"/>
    </location>
</feature>
<feature type="region of interest" description="Disordered" evidence="1">
    <location>
        <begin position="557"/>
        <end position="577"/>
    </location>
</feature>
<feature type="region of interest" description="Disordered" evidence="1">
    <location>
        <begin position="488"/>
        <end position="531"/>
    </location>
</feature>
<feature type="compositionally biased region" description="Polar residues" evidence="1">
    <location>
        <begin position="19"/>
        <end position="33"/>
    </location>
</feature>
<gene>
    <name evidence="2" type="ORF">A1Q1_03550</name>
</gene>
<feature type="compositionally biased region" description="Pro residues" evidence="1">
    <location>
        <begin position="520"/>
        <end position="531"/>
    </location>
</feature>
<dbReference type="VEuPathDB" id="FungiDB:A1Q1_03550"/>
<dbReference type="KEGG" id="tasa:A1Q1_03550"/>
<feature type="compositionally biased region" description="Basic residues" evidence="1">
    <location>
        <begin position="780"/>
        <end position="796"/>
    </location>
</feature>
<evidence type="ECO:0000256" key="1">
    <source>
        <dbReference type="SAM" id="MobiDB-lite"/>
    </source>
</evidence>
<feature type="compositionally biased region" description="Polar residues" evidence="1">
    <location>
        <begin position="298"/>
        <end position="311"/>
    </location>
</feature>
<feature type="compositionally biased region" description="Basic and acidic residues" evidence="1">
    <location>
        <begin position="1098"/>
        <end position="1113"/>
    </location>
</feature>
<protein>
    <submittedName>
        <fullName evidence="2">Uncharacterized protein</fullName>
    </submittedName>
</protein>
<feature type="region of interest" description="Disordered" evidence="1">
    <location>
        <begin position="594"/>
        <end position="623"/>
    </location>
</feature>
<dbReference type="RefSeq" id="XP_014178823.1">
    <property type="nucleotide sequence ID" value="XM_014323348.1"/>
</dbReference>
<feature type="region of interest" description="Disordered" evidence="1">
    <location>
        <begin position="1"/>
        <end position="110"/>
    </location>
</feature>
<dbReference type="EMBL" id="ALBS01000236">
    <property type="protein sequence ID" value="EJT47577.1"/>
    <property type="molecule type" value="Genomic_DNA"/>
</dbReference>
<sequence length="1288" mass="138138">MTVAHPPAPDDHPAAYCPDQSSPTTPAQQYQMQHQRRLHGAETPPGAAEAVAGALSPPSAKDAGLDPLAISPKGQAPISGAGLPSERQSPQLDEAQPMEQTTGMPGSFPDDQEYVLHRLVSCLLDADPNSNSFPGPSSAPAVPSVISVTHPPHFIHTHHPRRGSLTPLGLNVISPVPPQQVQQSLEAASVSSSPMRNVGFLPQGYSMGCDPASPLSSRRDSVATVATTASASSNLTATRPQTSSNLSTSRRRSSLTPSISSLAPPGSAGFNPNARRPSLTPSVSTLAAPSPSRATAMGKSTRTDGQASSRTADVLPHQRRSSLAGTNPSEVRRGSLPQLAYSGWGGPPRSGSRSSVNRGSIDNTAQIDESYRFGSGPPMTSRDDTALGSLQRIATLTSANKRTMTAFEAAEAQEAERQRRAFFAATYGEDSRRARARLSLGGPSTAGPSSPSSTRRTSLLVWERVRNKSSDTIPSYDDLLVGARRPSLPVSIPPRSPTADDIQSYDDQNIWNDPDSIDPNAPPTRPLPPLLPLSDPVPRLLHSTLALHRANHLLSSRNVEPEPLPSPLPPSLHPPAPVDLSEFDIDFILAGSRSQLGDSASSSSKRPSLGSSDEHYSSKPPLEEEDSFAKFVGAFDDEYGDRRGDWTFRSVRSRQPLRGRNSDVFPVDEPPEDQYVRPRAEWQSHKGGKFQMLPNGDVVSVESGTVWSVKRTNTREYEIQHGSPEVPVQRPDPGVVVPPNAPQPLVMSQYAGYTLTSKLVHAESGGVKLPLSVQNELKARSSRARRLTRAAARRRQSTGADGVLNGHDFTTEPERTSRLNSTDSTATAIAEPPLSPRSALHSSTSSSSRPPLAVTSSSNEDTKGKGRFLGKRTDSDDDKHKKSGLGGVFKRGLFKASNLLDERKERSNSSSHAKPVLSISSNSNNGGKIQSQPMRQSPSDRSDAASASADSSFSNLGDTTDDGEMWGDDQLFGSLGLGIEDEQNGGLPWKEGKAWGGVPDEALAMVIPIETDKGESPSKIRPRPNSQQLFINPFFVDGPKQVLLVWFTPFGQGDVANTNHHGSSQTLFKIPEQPHHEQAEGPQTPLGRLPKLLRPRGSHRDSQHRGGLHDVKHIPLPPPTSPPVESSSGPYQISQSKESHNLQPLPFKGFRVVAKVADAEDLRSEPEVPVIALEQWTEQVRTGKPVGAQTPPLEGMPRVSNAEGSRSPSLAEGGIKQGREFPTIIAFCHNQNNGVEFVLEGLDRLGLCKGESAWGPTGYEEWRGTGLSENGRRLLDLVWAGCSAVMGL</sequence>
<feature type="region of interest" description="Disordered" evidence="1">
    <location>
        <begin position="438"/>
        <end position="457"/>
    </location>
</feature>
<feature type="compositionally biased region" description="Polar residues" evidence="1">
    <location>
        <begin position="818"/>
        <end position="827"/>
    </location>
</feature>
<feature type="compositionally biased region" description="Low complexity" evidence="1">
    <location>
        <begin position="599"/>
        <end position="611"/>
    </location>
</feature>
<feature type="compositionally biased region" description="Basic and acidic residues" evidence="1">
    <location>
        <begin position="871"/>
        <end position="880"/>
    </location>
</feature>
<feature type="region of interest" description="Disordered" evidence="1">
    <location>
        <begin position="211"/>
        <end position="385"/>
    </location>
</feature>
<feature type="compositionally biased region" description="Low complexity" evidence="1">
    <location>
        <begin position="222"/>
        <end position="265"/>
    </location>
</feature>
<evidence type="ECO:0000313" key="2">
    <source>
        <dbReference type="EMBL" id="EJT47577.1"/>
    </source>
</evidence>
<feature type="compositionally biased region" description="Low complexity" evidence="1">
    <location>
        <begin position="349"/>
        <end position="360"/>
    </location>
</feature>
<feature type="region of interest" description="Disordered" evidence="1">
    <location>
        <begin position="900"/>
        <end position="967"/>
    </location>
</feature>
<feature type="region of interest" description="Disordered" evidence="1">
    <location>
        <begin position="1184"/>
        <end position="1211"/>
    </location>
</feature>
<proteinExistence type="predicted"/>
<dbReference type="GeneID" id="25987063"/>
<feature type="compositionally biased region" description="Low complexity" evidence="1">
    <location>
        <begin position="918"/>
        <end position="932"/>
    </location>
</feature>
<organism evidence="2 3">
    <name type="scientific">Trichosporon asahii var. asahii (strain ATCC 90039 / CBS 2479 / JCM 2466 / KCTC 7840 / NBRC 103889/ NCYC 2677 / UAMH 7654)</name>
    <name type="common">Yeast</name>
    <dbReference type="NCBI Taxonomy" id="1186058"/>
    <lineage>
        <taxon>Eukaryota</taxon>
        <taxon>Fungi</taxon>
        <taxon>Dikarya</taxon>
        <taxon>Basidiomycota</taxon>
        <taxon>Agaricomycotina</taxon>
        <taxon>Tremellomycetes</taxon>
        <taxon>Trichosporonales</taxon>
        <taxon>Trichosporonaceae</taxon>
        <taxon>Trichosporon</taxon>
    </lineage>
</organism>
<accession>J6EXM8</accession>
<evidence type="ECO:0000313" key="3">
    <source>
        <dbReference type="Proteomes" id="UP000002748"/>
    </source>
</evidence>
<feature type="compositionally biased region" description="Pro residues" evidence="1">
    <location>
        <begin position="562"/>
        <end position="577"/>
    </location>
</feature>
<name>J6EXM8_TRIAS</name>
<comment type="caution">
    <text evidence="2">The sequence shown here is derived from an EMBL/GenBank/DDBJ whole genome shotgun (WGS) entry which is preliminary data.</text>
</comment>
<reference evidence="2 3" key="1">
    <citation type="journal article" date="2012" name="Eukaryot. Cell">
        <title>Draft genome sequence of CBS 2479, the standard type strain of Trichosporon asahii.</title>
        <authorList>
            <person name="Yang R.Y."/>
            <person name="Li H.T."/>
            <person name="Zhu H."/>
            <person name="Zhou G.P."/>
            <person name="Wang M."/>
            <person name="Wang L."/>
        </authorList>
    </citation>
    <scope>NUCLEOTIDE SEQUENCE [LARGE SCALE GENOMIC DNA]</scope>
    <source>
        <strain evidence="3">ATCC 90039 / CBS 2479 / JCM 2466 / KCTC 7840 / NCYC 2677 / UAMH 7654</strain>
    </source>
</reference>
<feature type="region of interest" description="Disordered" evidence="1">
    <location>
        <begin position="1074"/>
        <end position="1139"/>
    </location>
</feature>
<feature type="compositionally biased region" description="Low complexity" evidence="1">
    <location>
        <begin position="944"/>
        <end position="954"/>
    </location>
</feature>
<dbReference type="Proteomes" id="UP000002748">
    <property type="component" value="Unassembled WGS sequence"/>
</dbReference>
<dbReference type="HOGENOM" id="CLU_269605_0_0_1"/>
<dbReference type="OrthoDB" id="3357948at2759"/>